<dbReference type="InterPro" id="IPR001680">
    <property type="entry name" value="WD40_rpt"/>
</dbReference>
<evidence type="ECO:0000256" key="6">
    <source>
        <dbReference type="SAM" id="MobiDB-lite"/>
    </source>
</evidence>
<evidence type="ECO:0000256" key="4">
    <source>
        <dbReference type="ARBA" id="ARBA00022737"/>
    </source>
</evidence>
<dbReference type="AlphaFoldDB" id="A0AA43U0J1"/>
<feature type="compositionally biased region" description="Basic and acidic residues" evidence="6">
    <location>
        <begin position="1"/>
        <end position="36"/>
    </location>
</feature>
<evidence type="ECO:0008006" key="9">
    <source>
        <dbReference type="Google" id="ProtNLM"/>
    </source>
</evidence>
<sequence>MQRKEEILAKKAKLAELRRQREEREQRQKQGRRESLLDDGSTLRSPTPQRSTDRQDLDSFIDNLVGERGVSRGPGSGTASPAGKKSRPSSTLGSVQVGTETYEQAQGTNGPATYVTSSTQTDTSEDGKVIEVPPSQPQKSKVEYVTYSKAVQTAQEWSPHGRRRSSDSRSDSGVEASPPRSPRASKRLSRRQKERDEELRQNLRREIEEELKAAKDLSLEGQTPAAPSKFPARSLTNDELNAVTSSDDFLVFVERSSKVIEKALDQDYDVLADYALNGVEGLDEDEDEGYASSRGKKGRRIKQTVQFWDERWSQKRMISDLGFSPKFPELLLAAYTKNASAPQDPSGLVQIWNMHLHSRPEYSFHSTSDILTAKFSPFHPSLVIGGSYSGQVLLWDTRSRSPLPVQKTPLTGASTGGHTHPIYSMSLVGTQNANNIISCSTDGVVCGWTADMLTLPQEYLELTTPPPSKTEDLSPTCMSFPISDPTSFLVGTEEGTIYPCHRYDRAGAKAGVDMRLRYRAHAAPVMSLDFHPARGPVDLGDLMLSSGLDWSVKLWKTRPASSTTVAAASSTSAYGQPVANQEQIVEPLVDLSREDVVYDARWSPHKPGVFSLVDGGGNVEVWDLTIDTEVPVAKSTPQVDRNVHGAYTANSLNKVVWEEKEGKRMAVGGAAGIVTVFEVGSDLAGESVKNEEWSRMKRLISRLEAGR</sequence>
<feature type="region of interest" description="Disordered" evidence="6">
    <location>
        <begin position="1"/>
        <end position="202"/>
    </location>
</feature>
<feature type="repeat" description="WD" evidence="5">
    <location>
        <begin position="518"/>
        <end position="565"/>
    </location>
</feature>
<dbReference type="PROSITE" id="PS50082">
    <property type="entry name" value="WD_REPEATS_2"/>
    <property type="match status" value="1"/>
</dbReference>
<dbReference type="GO" id="GO:0005868">
    <property type="term" value="C:cytoplasmic dynein complex"/>
    <property type="evidence" value="ECO:0007669"/>
    <property type="project" value="TreeGrafter"/>
</dbReference>
<feature type="compositionally biased region" description="Basic and acidic residues" evidence="6">
    <location>
        <begin position="191"/>
        <end position="202"/>
    </location>
</feature>
<dbReference type="Gene3D" id="2.130.10.10">
    <property type="entry name" value="YVTN repeat-like/Quinoprotein amine dehydrogenase"/>
    <property type="match status" value="2"/>
</dbReference>
<dbReference type="GO" id="GO:0045503">
    <property type="term" value="F:dynein light chain binding"/>
    <property type="evidence" value="ECO:0007669"/>
    <property type="project" value="TreeGrafter"/>
</dbReference>
<comment type="caution">
    <text evidence="7">The sequence shown here is derived from an EMBL/GenBank/DDBJ whole genome shotgun (WGS) entry which is preliminary data.</text>
</comment>
<evidence type="ECO:0000313" key="8">
    <source>
        <dbReference type="Proteomes" id="UP001161017"/>
    </source>
</evidence>
<feature type="compositionally biased region" description="Polar residues" evidence="6">
    <location>
        <begin position="88"/>
        <end position="122"/>
    </location>
</feature>
<proteinExistence type="predicted"/>
<dbReference type="GO" id="GO:0010970">
    <property type="term" value="P:transport along microtubule"/>
    <property type="evidence" value="ECO:0007669"/>
    <property type="project" value="TreeGrafter"/>
</dbReference>
<name>A0AA43U0J1_9LECA</name>
<dbReference type="EMBL" id="JAPUFD010000014">
    <property type="protein sequence ID" value="MDI1491417.1"/>
    <property type="molecule type" value="Genomic_DNA"/>
</dbReference>
<dbReference type="Pfam" id="PF00400">
    <property type="entry name" value="WD40"/>
    <property type="match status" value="1"/>
</dbReference>
<dbReference type="Proteomes" id="UP001161017">
    <property type="component" value="Unassembled WGS sequence"/>
</dbReference>
<evidence type="ECO:0000256" key="2">
    <source>
        <dbReference type="ARBA" id="ARBA00022490"/>
    </source>
</evidence>
<dbReference type="PANTHER" id="PTHR12442:SF22">
    <property type="entry name" value="CYTOPLASMIC DYNEIN 1 INTERMEDIATE CHAIN-RELATED"/>
    <property type="match status" value="1"/>
</dbReference>
<dbReference type="InterPro" id="IPR036322">
    <property type="entry name" value="WD40_repeat_dom_sf"/>
</dbReference>
<dbReference type="PANTHER" id="PTHR12442">
    <property type="entry name" value="DYNEIN INTERMEDIATE CHAIN"/>
    <property type="match status" value="1"/>
</dbReference>
<evidence type="ECO:0000256" key="3">
    <source>
        <dbReference type="ARBA" id="ARBA00022574"/>
    </source>
</evidence>
<protein>
    <recommendedName>
        <fullName evidence="9">Cytoplasmic dynein intermediate chain</fullName>
    </recommendedName>
</protein>
<dbReference type="InterPro" id="IPR015943">
    <property type="entry name" value="WD40/YVTN_repeat-like_dom_sf"/>
</dbReference>
<reference evidence="7" key="1">
    <citation type="journal article" date="2023" name="Genome Biol. Evol.">
        <title>First Whole Genome Sequence and Flow Cytometry Genome Size Data for the Lichen-Forming Fungus Ramalina farinacea (Ascomycota).</title>
        <authorList>
            <person name="Llewellyn T."/>
            <person name="Mian S."/>
            <person name="Hill R."/>
            <person name="Leitch I.J."/>
            <person name="Gaya E."/>
        </authorList>
    </citation>
    <scope>NUCLEOTIDE SEQUENCE</scope>
    <source>
        <strain evidence="7">LIQ254RAFAR</strain>
    </source>
</reference>
<dbReference type="SUPFAM" id="SSF50978">
    <property type="entry name" value="WD40 repeat-like"/>
    <property type="match status" value="1"/>
</dbReference>
<accession>A0AA43U0J1</accession>
<organism evidence="7 8">
    <name type="scientific">Ramalina farinacea</name>
    <dbReference type="NCBI Taxonomy" id="258253"/>
    <lineage>
        <taxon>Eukaryota</taxon>
        <taxon>Fungi</taxon>
        <taxon>Dikarya</taxon>
        <taxon>Ascomycota</taxon>
        <taxon>Pezizomycotina</taxon>
        <taxon>Lecanoromycetes</taxon>
        <taxon>OSLEUM clade</taxon>
        <taxon>Lecanoromycetidae</taxon>
        <taxon>Lecanorales</taxon>
        <taxon>Lecanorineae</taxon>
        <taxon>Ramalinaceae</taxon>
        <taxon>Ramalina</taxon>
    </lineage>
</organism>
<evidence type="ECO:0000313" key="7">
    <source>
        <dbReference type="EMBL" id="MDI1491417.1"/>
    </source>
</evidence>
<comment type="subcellular location">
    <subcellularLocation>
        <location evidence="1">Cytoplasm</location>
    </subcellularLocation>
</comment>
<dbReference type="FunFam" id="2.130.10.10:FF:000414">
    <property type="entry name" value="Cytoplasmic dynein intermediate chain"/>
    <property type="match status" value="1"/>
</dbReference>
<keyword evidence="3 5" id="KW-0853">WD repeat</keyword>
<dbReference type="InterPro" id="IPR050687">
    <property type="entry name" value="Dynein_IC"/>
</dbReference>
<dbReference type="SMART" id="SM00320">
    <property type="entry name" value="WD40"/>
    <property type="match status" value="4"/>
</dbReference>
<keyword evidence="2" id="KW-0963">Cytoplasm</keyword>
<dbReference type="GO" id="GO:0005737">
    <property type="term" value="C:cytoplasm"/>
    <property type="evidence" value="ECO:0007669"/>
    <property type="project" value="UniProtKB-SubCell"/>
</dbReference>
<dbReference type="GO" id="GO:0045504">
    <property type="term" value="F:dynein heavy chain binding"/>
    <property type="evidence" value="ECO:0007669"/>
    <property type="project" value="TreeGrafter"/>
</dbReference>
<keyword evidence="4" id="KW-0677">Repeat</keyword>
<evidence type="ECO:0000256" key="5">
    <source>
        <dbReference type="PROSITE-ProRule" id="PRU00221"/>
    </source>
</evidence>
<keyword evidence="8" id="KW-1185">Reference proteome</keyword>
<gene>
    <name evidence="7" type="ORF">OHK93_002626</name>
</gene>
<evidence type="ECO:0000256" key="1">
    <source>
        <dbReference type="ARBA" id="ARBA00004496"/>
    </source>
</evidence>